<proteinExistence type="predicted"/>
<dbReference type="InterPro" id="IPR004606">
    <property type="entry name" value="Mop_domain"/>
</dbReference>
<sequence length="147" mass="15490">MSVSARNQLHGKVSAIHPGSINDEIEIALDKGGRLVSVVTSSSRLRLGLEKGKEVIALVKAPWIILASEDNGMLFSARNQYPGQVTSLEKGAVNATIHILTDEGSNLTAVITNESMAEMDISEGKRVVALIKASSVLLAVKQPGTSA</sequence>
<dbReference type="Proteomes" id="UP000281332">
    <property type="component" value="Unassembled WGS sequence"/>
</dbReference>
<reference evidence="4 5" key="1">
    <citation type="submission" date="2018-11" db="EMBL/GenBank/DDBJ databases">
        <title>Whole genome sequencing of Pantoea sp. RIT388.</title>
        <authorList>
            <person name="Gan H.M."/>
            <person name="Hudson A.O."/>
        </authorList>
    </citation>
    <scope>NUCLEOTIDE SEQUENCE [LARGE SCALE GENOMIC DNA]</scope>
    <source>
        <strain evidence="4 5">RIT388</strain>
    </source>
</reference>
<dbReference type="NCBIfam" id="TIGR00638">
    <property type="entry name" value="Mop"/>
    <property type="match status" value="2"/>
</dbReference>
<accession>A0A3N4P6Q9</accession>
<gene>
    <name evidence="4" type="ORF">BBB56_03915</name>
</gene>
<dbReference type="PROSITE" id="PS51866">
    <property type="entry name" value="MOP"/>
    <property type="match status" value="2"/>
</dbReference>
<dbReference type="PANTHER" id="PTHR30432:SF1">
    <property type="entry name" value="DNA-BINDING TRANSCRIPTIONAL DUAL REGULATOR MODE"/>
    <property type="match status" value="1"/>
</dbReference>
<dbReference type="Gene3D" id="2.40.50.100">
    <property type="match status" value="2"/>
</dbReference>
<dbReference type="InterPro" id="IPR005116">
    <property type="entry name" value="Transp-assoc_OB_typ1"/>
</dbReference>
<evidence type="ECO:0000256" key="1">
    <source>
        <dbReference type="ARBA" id="ARBA00022505"/>
    </source>
</evidence>
<dbReference type="EMBL" id="RMVG01000002">
    <property type="protein sequence ID" value="RPE03875.1"/>
    <property type="molecule type" value="Genomic_DNA"/>
</dbReference>
<evidence type="ECO:0000313" key="5">
    <source>
        <dbReference type="Proteomes" id="UP000281332"/>
    </source>
</evidence>
<dbReference type="OrthoDB" id="9800709at2"/>
<dbReference type="SUPFAM" id="SSF50331">
    <property type="entry name" value="MOP-like"/>
    <property type="match status" value="1"/>
</dbReference>
<evidence type="ECO:0000256" key="2">
    <source>
        <dbReference type="PROSITE-ProRule" id="PRU01213"/>
    </source>
</evidence>
<dbReference type="GO" id="GO:0015689">
    <property type="term" value="P:molybdate ion transport"/>
    <property type="evidence" value="ECO:0007669"/>
    <property type="project" value="InterPro"/>
</dbReference>
<dbReference type="PANTHER" id="PTHR30432">
    <property type="entry name" value="TRANSCRIPTIONAL REGULATOR MODE"/>
    <property type="match status" value="1"/>
</dbReference>
<feature type="domain" description="Mop" evidence="3">
    <location>
        <begin position="74"/>
        <end position="140"/>
    </location>
</feature>
<organism evidence="4 5">
    <name type="scientific">Candidatus Pantoea deserta</name>
    <dbReference type="NCBI Taxonomy" id="1869313"/>
    <lineage>
        <taxon>Bacteria</taxon>
        <taxon>Pseudomonadati</taxon>
        <taxon>Pseudomonadota</taxon>
        <taxon>Gammaproteobacteria</taxon>
        <taxon>Enterobacterales</taxon>
        <taxon>Erwiniaceae</taxon>
        <taxon>Pantoea</taxon>
    </lineage>
</organism>
<protein>
    <submittedName>
        <fullName evidence="4">Transporter</fullName>
    </submittedName>
</protein>
<keyword evidence="1 2" id="KW-0500">Molybdenum</keyword>
<dbReference type="Pfam" id="PF03459">
    <property type="entry name" value="TOBE"/>
    <property type="match status" value="2"/>
</dbReference>
<evidence type="ECO:0000313" key="4">
    <source>
        <dbReference type="EMBL" id="RPE03875.1"/>
    </source>
</evidence>
<evidence type="ECO:0000259" key="3">
    <source>
        <dbReference type="PROSITE" id="PS51866"/>
    </source>
</evidence>
<dbReference type="InterPro" id="IPR008995">
    <property type="entry name" value="Mo/tungstate-bd_C_term_dom"/>
</dbReference>
<dbReference type="AlphaFoldDB" id="A0A3N4P6Q9"/>
<comment type="caution">
    <text evidence="4">The sequence shown here is derived from an EMBL/GenBank/DDBJ whole genome shotgun (WGS) entry which is preliminary data.</text>
</comment>
<keyword evidence="5" id="KW-1185">Reference proteome</keyword>
<dbReference type="InterPro" id="IPR051815">
    <property type="entry name" value="Molybdate_resp_trans_reg"/>
</dbReference>
<name>A0A3N4P6Q9_9GAMM</name>
<feature type="domain" description="Mop" evidence="3">
    <location>
        <begin position="2"/>
        <end position="68"/>
    </location>
</feature>
<dbReference type="RefSeq" id="WP_123798981.1">
    <property type="nucleotide sequence ID" value="NZ_RMVG01000002.1"/>
</dbReference>